<feature type="transmembrane region" description="Helical" evidence="1">
    <location>
        <begin position="6"/>
        <end position="24"/>
    </location>
</feature>
<proteinExistence type="predicted"/>
<dbReference type="Pfam" id="PF08378">
    <property type="entry name" value="NERD"/>
    <property type="match status" value="1"/>
</dbReference>
<dbReference type="RefSeq" id="WP_132027441.1">
    <property type="nucleotide sequence ID" value="NZ_CP068564.1"/>
</dbReference>
<name>A0A4R3KWE6_9FIRM</name>
<dbReference type="EMBL" id="SMAE01000006">
    <property type="protein sequence ID" value="TCS89368.1"/>
    <property type="molecule type" value="Genomic_DNA"/>
</dbReference>
<reference evidence="3 4" key="1">
    <citation type="submission" date="2019-03" db="EMBL/GenBank/DDBJ databases">
        <title>Genomic Encyclopedia of Type Strains, Phase IV (KMG-IV): sequencing the most valuable type-strain genomes for metagenomic binning, comparative biology and taxonomic classification.</title>
        <authorList>
            <person name="Goeker M."/>
        </authorList>
    </citation>
    <scope>NUCLEOTIDE SEQUENCE [LARGE SCALE GENOMIC DNA]</scope>
    <source>
        <strain evidence="3 4">DSM 26752</strain>
    </source>
</reference>
<evidence type="ECO:0000313" key="3">
    <source>
        <dbReference type="EMBL" id="TCS89368.1"/>
    </source>
</evidence>
<dbReference type="PROSITE" id="PS50965">
    <property type="entry name" value="NERD"/>
    <property type="match status" value="1"/>
</dbReference>
<dbReference type="Proteomes" id="UP000294567">
    <property type="component" value="Unassembled WGS sequence"/>
</dbReference>
<evidence type="ECO:0000259" key="2">
    <source>
        <dbReference type="PROSITE" id="PS50965"/>
    </source>
</evidence>
<comment type="caution">
    <text evidence="3">The sequence shown here is derived from an EMBL/GenBank/DDBJ whole genome shotgun (WGS) entry which is preliminary data.</text>
</comment>
<organism evidence="3 4">
    <name type="scientific">Keratinibaculum paraultunense</name>
    <dbReference type="NCBI Taxonomy" id="1278232"/>
    <lineage>
        <taxon>Bacteria</taxon>
        <taxon>Bacillati</taxon>
        <taxon>Bacillota</taxon>
        <taxon>Tissierellia</taxon>
        <taxon>Tissierellales</taxon>
        <taxon>Tepidimicrobiaceae</taxon>
        <taxon>Keratinibaculum</taxon>
    </lineage>
</organism>
<keyword evidence="1" id="KW-0472">Membrane</keyword>
<evidence type="ECO:0000313" key="4">
    <source>
        <dbReference type="Proteomes" id="UP000294567"/>
    </source>
</evidence>
<keyword evidence="1" id="KW-0812">Transmembrane</keyword>
<keyword evidence="1" id="KW-1133">Transmembrane helix</keyword>
<sequence>MSKGAIFIILLFIFIVALIIYFFIDKRKYEKSSYKKETNKSYSQVRFDKGFNGEYLTFEKLGELGGYSKKLANVYIPKEDGTTTEIDLIFIHQTGIYVIESKNYSGWIFGDEKDRFWTQTFKNGTKEKFYNPIWQNNSHIKYLKELLKHKGYNIKNENYSSIIVFSERCTLKKIQTYSNNVYVVKREELVDIMKNIMNGLNQVISPEEIINIYNTLKPYTNVSEELKREHIDNVMEYKQR</sequence>
<protein>
    <submittedName>
        <fullName evidence="3">Nuclease-like protein</fullName>
    </submittedName>
</protein>
<dbReference type="InterPro" id="IPR011528">
    <property type="entry name" value="NERD"/>
</dbReference>
<evidence type="ECO:0000256" key="1">
    <source>
        <dbReference type="SAM" id="Phobius"/>
    </source>
</evidence>
<keyword evidence="4" id="KW-1185">Reference proteome</keyword>
<feature type="domain" description="NERD" evidence="2">
    <location>
        <begin position="49"/>
        <end position="166"/>
    </location>
</feature>
<dbReference type="OrthoDB" id="9776650at2"/>
<dbReference type="AlphaFoldDB" id="A0A4R3KWE6"/>
<gene>
    <name evidence="3" type="ORF">EDD65_10634</name>
</gene>
<accession>A0A4R3KWE6</accession>